<reference evidence="3" key="3">
    <citation type="submission" date="2025-09" db="UniProtKB">
        <authorList>
            <consortium name="Ensembl"/>
        </authorList>
    </citation>
    <scope>IDENTIFICATION</scope>
</reference>
<dbReference type="SUPFAM" id="SSF48726">
    <property type="entry name" value="Immunoglobulin"/>
    <property type="match status" value="3"/>
</dbReference>
<feature type="domain" description="Ig-like" evidence="2">
    <location>
        <begin position="177"/>
        <end position="257"/>
    </location>
</feature>
<dbReference type="PANTHER" id="PTHR46013">
    <property type="entry name" value="VASCULAR CELL ADHESION MOLECULE 1"/>
    <property type="match status" value="1"/>
</dbReference>
<keyword evidence="1" id="KW-0812">Transmembrane</keyword>
<dbReference type="Pfam" id="PF13927">
    <property type="entry name" value="Ig_3"/>
    <property type="match status" value="2"/>
</dbReference>
<dbReference type="InterPro" id="IPR003598">
    <property type="entry name" value="Ig_sub2"/>
</dbReference>
<dbReference type="Gene3D" id="2.60.40.10">
    <property type="entry name" value="Immunoglobulins"/>
    <property type="match status" value="3"/>
</dbReference>
<dbReference type="CDD" id="cd00096">
    <property type="entry name" value="Ig"/>
    <property type="match status" value="1"/>
</dbReference>
<name>H3ACN1_LATCH</name>
<dbReference type="PANTHER" id="PTHR46013:SF4">
    <property type="entry name" value="B-CELL RECEPTOR CD22-RELATED"/>
    <property type="match status" value="1"/>
</dbReference>
<dbReference type="PROSITE" id="PS50835">
    <property type="entry name" value="IG_LIKE"/>
    <property type="match status" value="3"/>
</dbReference>
<dbReference type="EMBL" id="AFYH01228671">
    <property type="status" value="NOT_ANNOTATED_CDS"/>
    <property type="molecule type" value="Genomic_DNA"/>
</dbReference>
<keyword evidence="1" id="KW-0472">Membrane</keyword>
<evidence type="ECO:0000313" key="4">
    <source>
        <dbReference type="Proteomes" id="UP000008672"/>
    </source>
</evidence>
<reference evidence="4" key="1">
    <citation type="submission" date="2011-08" db="EMBL/GenBank/DDBJ databases">
        <title>The draft genome of Latimeria chalumnae.</title>
        <authorList>
            <person name="Di Palma F."/>
            <person name="Alfoldi J."/>
            <person name="Johnson J."/>
            <person name="Berlin A."/>
            <person name="Gnerre S."/>
            <person name="Jaffe D."/>
            <person name="MacCallum I."/>
            <person name="Young S."/>
            <person name="Walker B.J."/>
            <person name="Lander E."/>
            <person name="Lindblad-Toh K."/>
        </authorList>
    </citation>
    <scope>NUCLEOTIDE SEQUENCE [LARGE SCALE GENOMIC DNA]</scope>
    <source>
        <strain evidence="4">Wild caught</strain>
    </source>
</reference>
<dbReference type="EMBL" id="AFYH01228674">
    <property type="status" value="NOT_ANNOTATED_CDS"/>
    <property type="molecule type" value="Genomic_DNA"/>
</dbReference>
<reference evidence="3" key="2">
    <citation type="submission" date="2025-08" db="UniProtKB">
        <authorList>
            <consortium name="Ensembl"/>
        </authorList>
    </citation>
    <scope>IDENTIFICATION</scope>
</reference>
<proteinExistence type="predicted"/>
<dbReference type="InterPro" id="IPR003599">
    <property type="entry name" value="Ig_sub"/>
</dbReference>
<dbReference type="SMART" id="SM00409">
    <property type="entry name" value="IG"/>
    <property type="match status" value="3"/>
</dbReference>
<dbReference type="InterPro" id="IPR036179">
    <property type="entry name" value="Ig-like_dom_sf"/>
</dbReference>
<dbReference type="SMART" id="SM00408">
    <property type="entry name" value="IGc2"/>
    <property type="match status" value="3"/>
</dbReference>
<dbReference type="EMBL" id="AFYH01228676">
    <property type="status" value="NOT_ANNOTATED_CDS"/>
    <property type="molecule type" value="Genomic_DNA"/>
</dbReference>
<dbReference type="EMBL" id="AFYH01228673">
    <property type="status" value="NOT_ANNOTATED_CDS"/>
    <property type="molecule type" value="Genomic_DNA"/>
</dbReference>
<feature type="transmembrane region" description="Helical" evidence="1">
    <location>
        <begin position="272"/>
        <end position="294"/>
    </location>
</feature>
<dbReference type="GeneTree" id="ENSGT01150000286907"/>
<dbReference type="Proteomes" id="UP000008672">
    <property type="component" value="Unassembled WGS sequence"/>
</dbReference>
<accession>H3ACN1</accession>
<evidence type="ECO:0000256" key="1">
    <source>
        <dbReference type="SAM" id="Phobius"/>
    </source>
</evidence>
<keyword evidence="1" id="KW-1133">Transmembrane helix</keyword>
<dbReference type="EMBL" id="AFYH01228675">
    <property type="status" value="NOT_ANNOTATED_CDS"/>
    <property type="molecule type" value="Genomic_DNA"/>
</dbReference>
<dbReference type="Pfam" id="PF13895">
    <property type="entry name" value="Ig_2"/>
    <property type="match status" value="1"/>
</dbReference>
<evidence type="ECO:0000313" key="3">
    <source>
        <dbReference type="Ensembl" id="ENSLACP00000007402.1"/>
    </source>
</evidence>
<dbReference type="Ensembl" id="ENSLACT00000007463.1">
    <property type="protein sequence ID" value="ENSLACP00000007402.1"/>
    <property type="gene ID" value="ENSLACG00000006561.1"/>
</dbReference>
<keyword evidence="4" id="KW-1185">Reference proteome</keyword>
<dbReference type="AlphaFoldDB" id="H3ACN1"/>
<sequence>TVSITPSSSSIKEGDAVTLTCNTRASNPAVSKYTWYRNNTVLLPRWKSAKQTFKSIARHDTGVYHCEAENTAGSTLSRTVTLNVLCYVGETVIIKSQRKNIKEGDDVTLTCNTEGSNVTATEFWWYKNNKKVMDRQQQTLQLTNIKSDNAGNYVCEARNKTAFTESAAFYLNVLYAPRKTKVVSSDSTVPEGGAPTLTCETESNPPAQITWYKDGIQYSRSSEKTLQFANVTRQDGGNYSCVATNTLGNHTSESIIVIIPCNNATERQRTNVILVVIVVILLIIIVVATIIIVIQCYRQSICFNCSPSFSSTDPSPPPFF</sequence>
<dbReference type="EMBL" id="AFYH01228672">
    <property type="status" value="NOT_ANNOTATED_CDS"/>
    <property type="molecule type" value="Genomic_DNA"/>
</dbReference>
<organism evidence="3 4">
    <name type="scientific">Latimeria chalumnae</name>
    <name type="common">Coelacanth</name>
    <dbReference type="NCBI Taxonomy" id="7897"/>
    <lineage>
        <taxon>Eukaryota</taxon>
        <taxon>Metazoa</taxon>
        <taxon>Chordata</taxon>
        <taxon>Craniata</taxon>
        <taxon>Vertebrata</taxon>
        <taxon>Euteleostomi</taxon>
        <taxon>Coelacanthiformes</taxon>
        <taxon>Coelacanthidae</taxon>
        <taxon>Latimeria</taxon>
    </lineage>
</organism>
<dbReference type="InterPro" id="IPR013783">
    <property type="entry name" value="Ig-like_fold"/>
</dbReference>
<dbReference type="InterPro" id="IPR007110">
    <property type="entry name" value="Ig-like_dom"/>
</dbReference>
<evidence type="ECO:0000259" key="2">
    <source>
        <dbReference type="PROSITE" id="PS50835"/>
    </source>
</evidence>
<protein>
    <recommendedName>
        <fullName evidence="2">Ig-like domain-containing protein</fullName>
    </recommendedName>
</protein>
<feature type="domain" description="Ig-like" evidence="2">
    <location>
        <begin position="1"/>
        <end position="81"/>
    </location>
</feature>
<feature type="domain" description="Ig-like" evidence="2">
    <location>
        <begin position="90"/>
        <end position="170"/>
    </location>
</feature>